<protein>
    <recommendedName>
        <fullName evidence="2">histidine kinase</fullName>
        <ecNumber evidence="2">2.7.13.3</ecNumber>
    </recommendedName>
</protein>
<gene>
    <name evidence="11" type="ORF">C7B46_03610</name>
</gene>
<dbReference type="Proteomes" id="UP000242972">
    <property type="component" value="Unassembled WGS sequence"/>
</dbReference>
<evidence type="ECO:0000256" key="6">
    <source>
        <dbReference type="ARBA" id="ARBA00022777"/>
    </source>
</evidence>
<sequence>MNFDDRRRYRRLKILTTVGPTVFVAVAETFRFYYLRLVLPPASVSLVAVAVTLVGAAAFSTYVFDVVEKMENERQEYKDAMLALQERERLAREMHDGLAQNLAAINLNVHRAKKLLEAEDFPELGEELGHIQAAVNLSYTEVRQSLYDLKASQSLQQGFWKTLRKQAVDFERSTGVPVVLEPLPDEQEPWTDSAAVQILRIVQESLANVRKHAAARMVTIRAAREDNQVKICIIDDGKGFVPIPAGEVGHHFGLSIMEERAESVGGHVTVHSEPGVGTTVTIILALDGQRGGDNVGKGKTYVGG</sequence>
<keyword evidence="9" id="KW-1133">Transmembrane helix</keyword>
<dbReference type="GO" id="GO:0005524">
    <property type="term" value="F:ATP binding"/>
    <property type="evidence" value="ECO:0007669"/>
    <property type="project" value="UniProtKB-KW"/>
</dbReference>
<dbReference type="EC" id="2.7.13.3" evidence="2"/>
<dbReference type="InterPro" id="IPR036890">
    <property type="entry name" value="HATPase_C_sf"/>
</dbReference>
<dbReference type="GO" id="GO:0000155">
    <property type="term" value="F:phosphorelay sensor kinase activity"/>
    <property type="evidence" value="ECO:0007669"/>
    <property type="project" value="InterPro"/>
</dbReference>
<feature type="transmembrane region" description="Helical" evidence="9">
    <location>
        <begin position="12"/>
        <end position="34"/>
    </location>
</feature>
<dbReference type="InterPro" id="IPR050482">
    <property type="entry name" value="Sensor_HK_TwoCompSys"/>
</dbReference>
<dbReference type="EMBL" id="PXYW01000006">
    <property type="protein sequence ID" value="PSR34808.1"/>
    <property type="molecule type" value="Genomic_DNA"/>
</dbReference>
<evidence type="ECO:0000256" key="3">
    <source>
        <dbReference type="ARBA" id="ARBA00022553"/>
    </source>
</evidence>
<keyword evidence="3" id="KW-0597">Phosphoprotein</keyword>
<dbReference type="PROSITE" id="PS50109">
    <property type="entry name" value="HIS_KIN"/>
    <property type="match status" value="1"/>
</dbReference>
<dbReference type="SMART" id="SM00387">
    <property type="entry name" value="HATPase_c"/>
    <property type="match status" value="1"/>
</dbReference>
<evidence type="ECO:0000256" key="8">
    <source>
        <dbReference type="ARBA" id="ARBA00023012"/>
    </source>
</evidence>
<keyword evidence="9" id="KW-0812">Transmembrane</keyword>
<comment type="catalytic activity">
    <reaction evidence="1">
        <text>ATP + protein L-histidine = ADP + protein N-phospho-L-histidine.</text>
        <dbReference type="EC" id="2.7.13.3"/>
    </reaction>
</comment>
<evidence type="ECO:0000313" key="11">
    <source>
        <dbReference type="EMBL" id="PSR34808.1"/>
    </source>
</evidence>
<reference evidence="11 12" key="1">
    <citation type="journal article" date="2014" name="BMC Genomics">
        <title>Comparison of environmental and isolate Sulfobacillus genomes reveals diverse carbon, sulfur, nitrogen, and hydrogen metabolisms.</title>
        <authorList>
            <person name="Justice N.B."/>
            <person name="Norman A."/>
            <person name="Brown C.T."/>
            <person name="Singh A."/>
            <person name="Thomas B.C."/>
            <person name="Banfield J.F."/>
        </authorList>
    </citation>
    <scope>NUCLEOTIDE SEQUENCE [LARGE SCALE GENOMIC DNA]</scope>
    <source>
        <strain evidence="11">AMDSBA4</strain>
    </source>
</reference>
<evidence type="ECO:0000259" key="10">
    <source>
        <dbReference type="PROSITE" id="PS50109"/>
    </source>
</evidence>
<feature type="domain" description="Histidine kinase" evidence="10">
    <location>
        <begin position="197"/>
        <end position="288"/>
    </location>
</feature>
<dbReference type="InterPro" id="IPR011712">
    <property type="entry name" value="Sig_transdc_His_kin_sub3_dim/P"/>
</dbReference>
<dbReference type="InterPro" id="IPR003594">
    <property type="entry name" value="HATPase_dom"/>
</dbReference>
<evidence type="ECO:0000256" key="1">
    <source>
        <dbReference type="ARBA" id="ARBA00000085"/>
    </source>
</evidence>
<keyword evidence="6 11" id="KW-0418">Kinase</keyword>
<dbReference type="GO" id="GO:0016020">
    <property type="term" value="C:membrane"/>
    <property type="evidence" value="ECO:0007669"/>
    <property type="project" value="InterPro"/>
</dbReference>
<dbReference type="InterPro" id="IPR005467">
    <property type="entry name" value="His_kinase_dom"/>
</dbReference>
<dbReference type="Pfam" id="PF07730">
    <property type="entry name" value="HisKA_3"/>
    <property type="match status" value="1"/>
</dbReference>
<feature type="transmembrane region" description="Helical" evidence="9">
    <location>
        <begin position="46"/>
        <end position="64"/>
    </location>
</feature>
<dbReference type="Gene3D" id="1.20.5.1930">
    <property type="match status" value="1"/>
</dbReference>
<keyword evidence="5" id="KW-0547">Nucleotide-binding</keyword>
<comment type="caution">
    <text evidence="11">The sequence shown here is derived from an EMBL/GenBank/DDBJ whole genome shotgun (WGS) entry which is preliminary data.</text>
</comment>
<keyword evidence="9" id="KW-0472">Membrane</keyword>
<evidence type="ECO:0000256" key="2">
    <source>
        <dbReference type="ARBA" id="ARBA00012438"/>
    </source>
</evidence>
<dbReference type="AlphaFoldDB" id="A0A2T2XK58"/>
<proteinExistence type="predicted"/>
<evidence type="ECO:0000256" key="5">
    <source>
        <dbReference type="ARBA" id="ARBA00022741"/>
    </source>
</evidence>
<evidence type="ECO:0000256" key="4">
    <source>
        <dbReference type="ARBA" id="ARBA00022679"/>
    </source>
</evidence>
<dbReference type="GO" id="GO:0046983">
    <property type="term" value="F:protein dimerization activity"/>
    <property type="evidence" value="ECO:0007669"/>
    <property type="project" value="InterPro"/>
</dbReference>
<accession>A0A2T2XK58</accession>
<dbReference type="PANTHER" id="PTHR24421:SF10">
    <property type="entry name" value="NITRATE_NITRITE SENSOR PROTEIN NARQ"/>
    <property type="match status" value="1"/>
</dbReference>
<keyword evidence="7" id="KW-0067">ATP-binding</keyword>
<evidence type="ECO:0000313" key="12">
    <source>
        <dbReference type="Proteomes" id="UP000242972"/>
    </source>
</evidence>
<keyword evidence="4" id="KW-0808">Transferase</keyword>
<dbReference type="Gene3D" id="3.30.565.10">
    <property type="entry name" value="Histidine kinase-like ATPase, C-terminal domain"/>
    <property type="match status" value="1"/>
</dbReference>
<evidence type="ECO:0000256" key="7">
    <source>
        <dbReference type="ARBA" id="ARBA00022840"/>
    </source>
</evidence>
<organism evidence="11 12">
    <name type="scientific">Sulfobacillus benefaciens</name>
    <dbReference type="NCBI Taxonomy" id="453960"/>
    <lineage>
        <taxon>Bacteria</taxon>
        <taxon>Bacillati</taxon>
        <taxon>Bacillota</taxon>
        <taxon>Clostridia</taxon>
        <taxon>Eubacteriales</taxon>
        <taxon>Clostridiales Family XVII. Incertae Sedis</taxon>
        <taxon>Sulfobacillus</taxon>
    </lineage>
</organism>
<name>A0A2T2XK58_9FIRM</name>
<dbReference type="CDD" id="cd16917">
    <property type="entry name" value="HATPase_UhpB-NarQ-NarX-like"/>
    <property type="match status" value="1"/>
</dbReference>
<dbReference type="PANTHER" id="PTHR24421">
    <property type="entry name" value="NITRATE/NITRITE SENSOR PROTEIN NARX-RELATED"/>
    <property type="match status" value="1"/>
</dbReference>
<dbReference type="Pfam" id="PF02518">
    <property type="entry name" value="HATPase_c"/>
    <property type="match status" value="1"/>
</dbReference>
<evidence type="ECO:0000256" key="9">
    <source>
        <dbReference type="SAM" id="Phobius"/>
    </source>
</evidence>
<dbReference type="SUPFAM" id="SSF55874">
    <property type="entry name" value="ATPase domain of HSP90 chaperone/DNA topoisomerase II/histidine kinase"/>
    <property type="match status" value="1"/>
</dbReference>
<keyword evidence="8" id="KW-0902">Two-component regulatory system</keyword>